<dbReference type="InterPro" id="IPR001034">
    <property type="entry name" value="DeoR_HTH"/>
</dbReference>
<dbReference type="GO" id="GO:0003677">
    <property type="term" value="F:DNA binding"/>
    <property type="evidence" value="ECO:0007669"/>
    <property type="project" value="UniProtKB-KW"/>
</dbReference>
<dbReference type="InterPro" id="IPR013196">
    <property type="entry name" value="HTH_11"/>
</dbReference>
<dbReference type="InterPro" id="IPR036390">
    <property type="entry name" value="WH_DNA-bd_sf"/>
</dbReference>
<keyword evidence="2" id="KW-0238">DNA-binding</keyword>
<evidence type="ECO:0000259" key="4">
    <source>
        <dbReference type="PROSITE" id="PS51000"/>
    </source>
</evidence>
<dbReference type="InterPro" id="IPR026881">
    <property type="entry name" value="WYL_dom"/>
</dbReference>
<dbReference type="PROSITE" id="PS00894">
    <property type="entry name" value="HTH_DEOR_1"/>
    <property type="match status" value="1"/>
</dbReference>
<dbReference type="PANTHER" id="PTHR34580">
    <property type="match status" value="1"/>
</dbReference>
<dbReference type="RefSeq" id="WP_127012602.1">
    <property type="nucleotide sequence ID" value="NZ_CP031422.1"/>
</dbReference>
<dbReference type="GO" id="GO:0004077">
    <property type="term" value="F:biotin--[biotin carboxyl-carrier protein] ligase activity"/>
    <property type="evidence" value="ECO:0007669"/>
    <property type="project" value="UniProtKB-EC"/>
</dbReference>
<dbReference type="KEGG" id="moy:CVS54_03070"/>
<dbReference type="Pfam" id="PF13280">
    <property type="entry name" value="WYL"/>
    <property type="match status" value="1"/>
</dbReference>
<dbReference type="Pfam" id="PF08279">
    <property type="entry name" value="HTH_11"/>
    <property type="match status" value="1"/>
</dbReference>
<accession>A0A3S5HTB3</accession>
<proteinExistence type="predicted"/>
<dbReference type="AlphaFoldDB" id="A0A3S5HTB3"/>
<evidence type="ECO:0000256" key="1">
    <source>
        <dbReference type="ARBA" id="ARBA00023015"/>
    </source>
</evidence>
<dbReference type="PROSITE" id="PS51000">
    <property type="entry name" value="HTH_DEOR_2"/>
    <property type="match status" value="1"/>
</dbReference>
<keyword evidence="3" id="KW-0804">Transcription</keyword>
<evidence type="ECO:0000313" key="6">
    <source>
        <dbReference type="Proteomes" id="UP000274841"/>
    </source>
</evidence>
<dbReference type="Proteomes" id="UP000274841">
    <property type="component" value="Chromosome"/>
</dbReference>
<dbReference type="PANTHER" id="PTHR34580:SF3">
    <property type="entry name" value="PROTEIN PAFB"/>
    <property type="match status" value="1"/>
</dbReference>
<dbReference type="GO" id="GO:0003700">
    <property type="term" value="F:DNA-binding transcription factor activity"/>
    <property type="evidence" value="ECO:0007669"/>
    <property type="project" value="InterPro"/>
</dbReference>
<name>A0A3S5HTB3_9MICO</name>
<protein>
    <submittedName>
        <fullName evidence="5">Bifunctional ligase/repressor BirA</fullName>
        <ecNumber evidence="5">6.3.4.15</ecNumber>
    </submittedName>
</protein>
<keyword evidence="5" id="KW-0436">Ligase</keyword>
<dbReference type="Gene3D" id="1.10.10.10">
    <property type="entry name" value="Winged helix-like DNA-binding domain superfamily/Winged helix DNA-binding domain"/>
    <property type="match status" value="1"/>
</dbReference>
<dbReference type="SMART" id="SM00420">
    <property type="entry name" value="HTH_DEOR"/>
    <property type="match status" value="1"/>
</dbReference>
<evidence type="ECO:0000256" key="2">
    <source>
        <dbReference type="ARBA" id="ARBA00023125"/>
    </source>
</evidence>
<dbReference type="InterPro" id="IPR036388">
    <property type="entry name" value="WH-like_DNA-bd_sf"/>
</dbReference>
<feature type="domain" description="HTH deoR-type" evidence="4">
    <location>
        <begin position="4"/>
        <end position="59"/>
    </location>
</feature>
<dbReference type="EMBL" id="CP031422">
    <property type="protein sequence ID" value="AZS41710.1"/>
    <property type="molecule type" value="Genomic_DNA"/>
</dbReference>
<evidence type="ECO:0000313" key="5">
    <source>
        <dbReference type="EMBL" id="AZS41710.1"/>
    </source>
</evidence>
<evidence type="ECO:0000256" key="3">
    <source>
        <dbReference type="ARBA" id="ARBA00023163"/>
    </source>
</evidence>
<dbReference type="InterPro" id="IPR018356">
    <property type="entry name" value="Tscrpt_reg_HTH_DeoR_CS"/>
</dbReference>
<dbReference type="InterPro" id="IPR051534">
    <property type="entry name" value="CBASS_pafABC_assoc_protein"/>
</dbReference>
<dbReference type="PROSITE" id="PS52050">
    <property type="entry name" value="WYL"/>
    <property type="match status" value="1"/>
</dbReference>
<dbReference type="EC" id="6.3.4.15" evidence="5"/>
<organism evidence="5 6">
    <name type="scientific">Microbacterium oxydans</name>
    <dbReference type="NCBI Taxonomy" id="82380"/>
    <lineage>
        <taxon>Bacteria</taxon>
        <taxon>Bacillati</taxon>
        <taxon>Actinomycetota</taxon>
        <taxon>Actinomycetes</taxon>
        <taxon>Micrococcales</taxon>
        <taxon>Microbacteriaceae</taxon>
        <taxon>Microbacterium</taxon>
    </lineage>
</organism>
<gene>
    <name evidence="5" type="primary">birA_2</name>
    <name evidence="5" type="ORF">CVS54_03070</name>
</gene>
<dbReference type="SUPFAM" id="SSF46785">
    <property type="entry name" value="Winged helix' DNA-binding domain"/>
    <property type="match status" value="1"/>
</dbReference>
<keyword evidence="1" id="KW-0805">Transcription regulation</keyword>
<sequence length="328" mass="36590">MTDTTSRALALLNLLQTHRHWPGTELATRLGVTERTVRRDIDRLRELGYRVESTPGVAGGYRLEAGNAVPPLLLNDDEAVTMAIGLRVAATQQLVGGPEVTLTALAKLEQVLPSALRQRVNALAASVQAPRIGDGPVVSPEVLGEIALATRDTERLRLRYVDGEGQESVRRVEPHALAPAGRKWFLLCWDLDRDDWRTFRVDRIVAVEHTRVLFTRREITEEEIEERVLIASSWSPQKVEAAAVMELPLAEMQEHFGPWWQGATAVGEDRTRWPVGGSDWREAMYGLLWIPEGVEYAVALSDPHRSELREAVGRLLRALDAPEPDDAE</sequence>
<reference evidence="5 6" key="1">
    <citation type="submission" date="2018-08" db="EMBL/GenBank/DDBJ databases">
        <title>Microbacterium oxydans strain HG3.</title>
        <authorList>
            <person name="ORTET P."/>
        </authorList>
    </citation>
    <scope>NUCLEOTIDE SEQUENCE [LARGE SCALE GENOMIC DNA]</scope>
    <source>
        <strain evidence="5 6">HG3</strain>
    </source>
</reference>